<sequence length="276" mass="32350">MNHKILSYIHQESPIHRLTGAAKLIGFILWSLIAMITYDTRILVVMFILGIMIFLSSKVEFRYISFVFYIFLLFLFINNIAIFLFEPMQGVEMYHTKHEILHIIGHYTLTAEQLFYQFNLTLKYLTIIPLALLFMVTTHPSEFAASLNKIGVSYRIAYAVALALRYIPDIQRDYQNISLAQQARGIDLSKKQKLTKKLRYASSILMPLIFLSLNRIETISAAIELRGFGSQKRRSWYHERPFTKEDYLAIMLIILLFVFSMIITFLDGNRFYNPFR</sequence>
<reference evidence="7" key="1">
    <citation type="submission" date="2020-07" db="EMBL/GenBank/DDBJ databases">
        <authorList>
            <person name="Partida-Martinez L."/>
            <person name="Huntemann M."/>
            <person name="Clum A."/>
            <person name="Wang J."/>
            <person name="Palaniappan K."/>
            <person name="Ritter S."/>
            <person name="Chen I.-M."/>
            <person name="Stamatis D."/>
            <person name="Reddy T."/>
            <person name="O'Malley R."/>
            <person name="Daum C."/>
            <person name="Shapiro N."/>
            <person name="Ivanova N."/>
            <person name="Kyrpides N."/>
            <person name="Woyke T."/>
        </authorList>
    </citation>
    <scope>NUCLEOTIDE SEQUENCE [LARGE SCALE GENOMIC DNA]</scope>
    <source>
        <strain evidence="7">AT2.8</strain>
    </source>
</reference>
<evidence type="ECO:0000256" key="2">
    <source>
        <dbReference type="ARBA" id="ARBA00022692"/>
    </source>
</evidence>
<evidence type="ECO:0000313" key="7">
    <source>
        <dbReference type="Proteomes" id="UP000548423"/>
    </source>
</evidence>
<dbReference type="AlphaFoldDB" id="A0A852TJL6"/>
<dbReference type="InterPro" id="IPR003339">
    <property type="entry name" value="ABC/ECF_trnsptr_transmembrane"/>
</dbReference>
<dbReference type="PANTHER" id="PTHR33514">
    <property type="entry name" value="PROTEIN ABCI12, CHLOROPLASTIC"/>
    <property type="match status" value="1"/>
</dbReference>
<dbReference type="Proteomes" id="UP000548423">
    <property type="component" value="Unassembled WGS sequence"/>
</dbReference>
<feature type="transmembrane region" description="Helical" evidence="5">
    <location>
        <begin position="66"/>
        <end position="85"/>
    </location>
</feature>
<evidence type="ECO:0000256" key="3">
    <source>
        <dbReference type="ARBA" id="ARBA00022989"/>
    </source>
</evidence>
<name>A0A852TJL6_9BACI</name>
<dbReference type="EMBL" id="JACCBX010000013">
    <property type="protein sequence ID" value="NYE08371.1"/>
    <property type="molecule type" value="Genomic_DNA"/>
</dbReference>
<proteinExistence type="predicted"/>
<dbReference type="GO" id="GO:0005886">
    <property type="term" value="C:plasma membrane"/>
    <property type="evidence" value="ECO:0007669"/>
    <property type="project" value="UniProtKB-ARBA"/>
</dbReference>
<evidence type="ECO:0000256" key="5">
    <source>
        <dbReference type="SAM" id="Phobius"/>
    </source>
</evidence>
<feature type="transmembrane region" description="Helical" evidence="5">
    <location>
        <begin position="114"/>
        <end position="136"/>
    </location>
</feature>
<keyword evidence="2 5" id="KW-0812">Transmembrane</keyword>
<gene>
    <name evidence="6" type="ORF">F4694_005215</name>
</gene>
<protein>
    <submittedName>
        <fullName evidence="6">Energy-coupling factor transport system permease protein</fullName>
    </submittedName>
</protein>
<feature type="transmembrane region" description="Helical" evidence="5">
    <location>
        <begin position="247"/>
        <end position="266"/>
    </location>
</feature>
<comment type="subcellular location">
    <subcellularLocation>
        <location evidence="1">Membrane</location>
        <topology evidence="1">Multi-pass membrane protein</topology>
    </subcellularLocation>
</comment>
<keyword evidence="4 5" id="KW-0472">Membrane</keyword>
<dbReference type="PANTHER" id="PTHR33514:SF1">
    <property type="entry name" value="ABC TRANSPORTER PERMEASE"/>
    <property type="match status" value="1"/>
</dbReference>
<organism evidence="6 7">
    <name type="scientific">Neobacillus niacini</name>
    <dbReference type="NCBI Taxonomy" id="86668"/>
    <lineage>
        <taxon>Bacteria</taxon>
        <taxon>Bacillati</taxon>
        <taxon>Bacillota</taxon>
        <taxon>Bacilli</taxon>
        <taxon>Bacillales</taxon>
        <taxon>Bacillaceae</taxon>
        <taxon>Neobacillus</taxon>
    </lineage>
</organism>
<evidence type="ECO:0000256" key="4">
    <source>
        <dbReference type="ARBA" id="ARBA00023136"/>
    </source>
</evidence>
<dbReference type="Pfam" id="PF02361">
    <property type="entry name" value="CbiQ"/>
    <property type="match status" value="1"/>
</dbReference>
<evidence type="ECO:0000256" key="1">
    <source>
        <dbReference type="ARBA" id="ARBA00004141"/>
    </source>
</evidence>
<keyword evidence="3 5" id="KW-1133">Transmembrane helix</keyword>
<reference evidence="7" key="2">
    <citation type="submission" date="2020-08" db="EMBL/GenBank/DDBJ databases">
        <title>The Agave Microbiome: Exploring the role of microbial communities in plant adaptations to desert environments.</title>
        <authorList>
            <person name="Partida-Martinez L.P."/>
        </authorList>
    </citation>
    <scope>NUCLEOTIDE SEQUENCE [LARGE SCALE GENOMIC DNA]</scope>
    <source>
        <strain evidence="7">AT2.8</strain>
    </source>
</reference>
<comment type="caution">
    <text evidence="6">The sequence shown here is derived from an EMBL/GenBank/DDBJ whole genome shotgun (WGS) entry which is preliminary data.</text>
</comment>
<evidence type="ECO:0000313" key="6">
    <source>
        <dbReference type="EMBL" id="NYE08371.1"/>
    </source>
</evidence>
<dbReference type="CDD" id="cd16914">
    <property type="entry name" value="EcfT"/>
    <property type="match status" value="1"/>
</dbReference>
<accession>A0A852TJL6</accession>